<name>A0A7R9H5L9_TIMPO</name>
<evidence type="ECO:0000256" key="2">
    <source>
        <dbReference type="ARBA" id="ARBA00022833"/>
    </source>
</evidence>
<sequence length="167" mass="18966">MLAFHDPLKPKSGFTNAVCIRPMTSLVLTDSSQLTADGFEKLPDKIMYPYAEPYDLQIHVKQMVRMMPCGHQFHDRCLCQWLLQTSGTCPIDGSVVKPTLLHKTLRRECRPPPARCRGQRKSLPEVRGKAGVVAPSISVQRVVLVERRYPSQSPSLESRKEWITPLR</sequence>
<feature type="domain" description="RING-type" evidence="3">
    <location>
        <begin position="58"/>
        <end position="91"/>
    </location>
</feature>
<proteinExistence type="predicted"/>
<evidence type="ECO:0000256" key="1">
    <source>
        <dbReference type="ARBA" id="ARBA00022771"/>
    </source>
</evidence>
<dbReference type="EMBL" id="OD004523">
    <property type="protein sequence ID" value="CAD7410109.1"/>
    <property type="molecule type" value="Genomic_DNA"/>
</dbReference>
<accession>A0A7R9H5L9</accession>
<dbReference type="Pfam" id="PF13639">
    <property type="entry name" value="zf-RING_2"/>
    <property type="match status" value="1"/>
</dbReference>
<organism evidence="4">
    <name type="scientific">Timema poppense</name>
    <name type="common">Walking stick</name>
    <dbReference type="NCBI Taxonomy" id="170557"/>
    <lineage>
        <taxon>Eukaryota</taxon>
        <taxon>Metazoa</taxon>
        <taxon>Ecdysozoa</taxon>
        <taxon>Arthropoda</taxon>
        <taxon>Hexapoda</taxon>
        <taxon>Insecta</taxon>
        <taxon>Pterygota</taxon>
        <taxon>Neoptera</taxon>
        <taxon>Polyneoptera</taxon>
        <taxon>Phasmatodea</taxon>
        <taxon>Timematodea</taxon>
        <taxon>Timematoidea</taxon>
        <taxon>Timematidae</taxon>
        <taxon>Timema</taxon>
    </lineage>
</organism>
<gene>
    <name evidence="4" type="ORF">TPSB3V08_LOCUS7190</name>
</gene>
<evidence type="ECO:0000259" key="3">
    <source>
        <dbReference type="Pfam" id="PF13639"/>
    </source>
</evidence>
<protein>
    <recommendedName>
        <fullName evidence="3">RING-type domain-containing protein</fullName>
    </recommendedName>
</protein>
<keyword evidence="2" id="KW-0862">Zinc</keyword>
<dbReference type="SUPFAM" id="SSF57850">
    <property type="entry name" value="RING/U-box"/>
    <property type="match status" value="1"/>
</dbReference>
<keyword evidence="1" id="KW-0863">Zinc-finger</keyword>
<dbReference type="GO" id="GO:0008270">
    <property type="term" value="F:zinc ion binding"/>
    <property type="evidence" value="ECO:0007669"/>
    <property type="project" value="UniProtKB-KW"/>
</dbReference>
<dbReference type="InterPro" id="IPR013083">
    <property type="entry name" value="Znf_RING/FYVE/PHD"/>
</dbReference>
<dbReference type="InterPro" id="IPR001841">
    <property type="entry name" value="Znf_RING"/>
</dbReference>
<reference evidence="4" key="1">
    <citation type="submission" date="2020-11" db="EMBL/GenBank/DDBJ databases">
        <authorList>
            <person name="Tran Van P."/>
        </authorList>
    </citation>
    <scope>NUCLEOTIDE SEQUENCE</scope>
</reference>
<keyword evidence="1" id="KW-0479">Metal-binding</keyword>
<dbReference type="Gene3D" id="3.30.40.10">
    <property type="entry name" value="Zinc/RING finger domain, C3HC4 (zinc finger)"/>
    <property type="match status" value="1"/>
</dbReference>
<evidence type="ECO:0000313" key="4">
    <source>
        <dbReference type="EMBL" id="CAD7410109.1"/>
    </source>
</evidence>
<dbReference type="AlphaFoldDB" id="A0A7R9H5L9"/>